<dbReference type="InterPro" id="IPR002083">
    <property type="entry name" value="MATH/TRAF_dom"/>
</dbReference>
<dbReference type="OMA" id="YNWCLLL"/>
<dbReference type="Gramene" id="TraesCS1B03G1070200.1">
    <property type="protein sequence ID" value="TraesCS1B03G1070200.1.CDS"/>
    <property type="gene ID" value="TraesCS1B03G1070200"/>
</dbReference>
<dbReference type="SMR" id="A0A3B5Z367"/>
<feature type="domain" description="MATH" evidence="1">
    <location>
        <begin position="12"/>
        <end position="141"/>
    </location>
</feature>
<dbReference type="CDD" id="cd00121">
    <property type="entry name" value="MATH"/>
    <property type="match status" value="2"/>
</dbReference>
<dbReference type="PANTHER" id="PTHR46162:SF62">
    <property type="entry name" value="MATH DOMAIN-CONTAINING PROTEIN"/>
    <property type="match status" value="1"/>
</dbReference>
<feature type="domain" description="MATH" evidence="1">
    <location>
        <begin position="175"/>
        <end position="303"/>
    </location>
</feature>
<dbReference type="Gramene" id="TraesCS1B02G395900.1">
    <property type="protein sequence ID" value="TraesCS1B02G395900.1"/>
    <property type="gene ID" value="TraesCS1B02G395900"/>
</dbReference>
<dbReference type="OrthoDB" id="1093087at2759"/>
<dbReference type="Gramene" id="TraesRN1B0101100000.1">
    <property type="protein sequence ID" value="TraesRN1B0101100000.1"/>
    <property type="gene ID" value="TraesRN1B0101100000"/>
</dbReference>
<dbReference type="Gramene" id="TraesROB_scaffold_051436_01G000400.1">
    <property type="protein sequence ID" value="TraesROB_scaffold_051436_01G000400.1"/>
    <property type="gene ID" value="TraesROB_scaffold_051436_01G000400"/>
</dbReference>
<proteinExistence type="predicted"/>
<reference evidence="2" key="1">
    <citation type="submission" date="2018-08" db="EMBL/GenBank/DDBJ databases">
        <authorList>
            <person name="Rossello M."/>
        </authorList>
    </citation>
    <scope>NUCLEOTIDE SEQUENCE [LARGE SCALE GENOMIC DNA]</scope>
    <source>
        <strain evidence="2">cv. Chinese Spring</strain>
    </source>
</reference>
<evidence type="ECO:0000313" key="2">
    <source>
        <dbReference type="EnsemblPlants" id="TraesCS1B02G395900.1"/>
    </source>
</evidence>
<dbReference type="Proteomes" id="UP000019116">
    <property type="component" value="Chromosome 1B"/>
</dbReference>
<keyword evidence="3" id="KW-1185">Reference proteome</keyword>
<dbReference type="SUPFAM" id="SSF49599">
    <property type="entry name" value="TRAF domain-like"/>
    <property type="match status" value="2"/>
</dbReference>
<organism evidence="2">
    <name type="scientific">Triticum aestivum</name>
    <name type="common">Wheat</name>
    <dbReference type="NCBI Taxonomy" id="4565"/>
    <lineage>
        <taxon>Eukaryota</taxon>
        <taxon>Viridiplantae</taxon>
        <taxon>Streptophyta</taxon>
        <taxon>Embryophyta</taxon>
        <taxon>Tracheophyta</taxon>
        <taxon>Spermatophyta</taxon>
        <taxon>Magnoliopsida</taxon>
        <taxon>Liliopsida</taxon>
        <taxon>Poales</taxon>
        <taxon>Poaceae</taxon>
        <taxon>BOP clade</taxon>
        <taxon>Pooideae</taxon>
        <taxon>Triticodae</taxon>
        <taxon>Triticeae</taxon>
        <taxon>Triticinae</taxon>
        <taxon>Triticum</taxon>
    </lineage>
</organism>
<dbReference type="Gene3D" id="2.60.210.10">
    <property type="entry name" value="Apoptosis, Tumor Necrosis Factor Receptor Associated Protein 2, Chain A"/>
    <property type="match status" value="2"/>
</dbReference>
<sequence>ISAPAPLGKTHVPDLEWKVHDFSALLETKATSAISALFHCSGYNWCLLLTPKHKQDDKENLYVALSLMISKGDLEQGQTMHAVFELSIFNNSNGMYCGYKASYNFAFNNAQSKKECLIPLQELLKSSAFLVDDSCVFGVEILKIDVSSPEKKAVVVQKKATTVQNLFVQKKGFIKGTYTWTINNFLELDSQNFVRSPTFEVGGHKWYIGMYPHGERRSTDCLALGLYLESLDELFIESRKVVQITLSILDQKTGKYFTRTTADLLVCTHREGWGWFNFLPLKELQGMSRGYLIESKCVLKADFTIFGSSNDG</sequence>
<dbReference type="InterPro" id="IPR008974">
    <property type="entry name" value="TRAF-like"/>
</dbReference>
<dbReference type="AlphaFoldDB" id="A0A3B5Z367"/>
<name>A0A3B5Z367_WHEAT</name>
<dbReference type="PANTHER" id="PTHR46162">
    <property type="entry name" value="TRAF-LIKE FAMILY PROTEIN"/>
    <property type="match status" value="1"/>
</dbReference>
<dbReference type="SMART" id="SM00061">
    <property type="entry name" value="MATH"/>
    <property type="match status" value="2"/>
</dbReference>
<dbReference type="EnsemblPlants" id="TraesCS1B02G395900.1">
    <property type="protein sequence ID" value="TraesCS1B02G395900.1"/>
    <property type="gene ID" value="TraesCS1B02G395900"/>
</dbReference>
<dbReference type="Pfam" id="PF22486">
    <property type="entry name" value="MATH_2"/>
    <property type="match status" value="2"/>
</dbReference>
<protein>
    <recommendedName>
        <fullName evidence="1">MATH domain-containing protein</fullName>
    </recommendedName>
</protein>
<accession>A0A3B5Z367</accession>
<evidence type="ECO:0000313" key="3">
    <source>
        <dbReference type="Proteomes" id="UP000019116"/>
    </source>
</evidence>
<dbReference type="Gramene" id="TraesCLE_scaffold_042807_01G000400.1">
    <property type="protein sequence ID" value="TraesCLE_scaffold_042807_01G000400.1"/>
    <property type="gene ID" value="TraesCLE_scaffold_042807_01G000400"/>
</dbReference>
<reference evidence="2" key="2">
    <citation type="submission" date="2018-10" db="UniProtKB">
        <authorList>
            <consortium name="EnsemblPlants"/>
        </authorList>
    </citation>
    <scope>IDENTIFICATION</scope>
</reference>
<dbReference type="STRING" id="4565.A0A3B5Z367"/>
<dbReference type="PROSITE" id="PS50144">
    <property type="entry name" value="MATH"/>
    <property type="match status" value="2"/>
</dbReference>
<evidence type="ECO:0000259" key="1">
    <source>
        <dbReference type="PROSITE" id="PS50144"/>
    </source>
</evidence>